<sequence>MIICFYDNSEIKDEPIVNIDRVYCLDFNKFTNDSWDRLAEIYSLLPSQICINHIGQPCWFGEEGKSDFFLWASVEPSGLQIAGTLRSGDWNEWEGKFNEYIAVLPFFEC</sequence>
<protein>
    <submittedName>
        <fullName evidence="1">Uncharacterized protein</fullName>
    </submittedName>
</protein>
<name>A0A383R8N5_PAEAL</name>
<dbReference type="Proteomes" id="UP000304148">
    <property type="component" value="Chromosome"/>
</dbReference>
<evidence type="ECO:0000313" key="1">
    <source>
        <dbReference type="EMBL" id="SYX83153.1"/>
    </source>
</evidence>
<proteinExistence type="predicted"/>
<reference evidence="2" key="1">
    <citation type="submission" date="2018-08" db="EMBL/GenBank/DDBJ databases">
        <authorList>
            <person name="Chevrot R."/>
        </authorList>
    </citation>
    <scope>NUCLEOTIDE SEQUENCE [LARGE SCALE GENOMIC DNA]</scope>
</reference>
<dbReference type="RefSeq" id="WP_138185267.1">
    <property type="nucleotide sequence ID" value="NZ_LS992241.1"/>
</dbReference>
<dbReference type="AlphaFoldDB" id="A0A383R8N5"/>
<gene>
    <name evidence="1" type="ORF">PBLR_11575</name>
</gene>
<accession>A0A383R8N5</accession>
<organism evidence="1 2">
    <name type="scientific">Paenibacillus alvei</name>
    <name type="common">Bacillus alvei</name>
    <dbReference type="NCBI Taxonomy" id="44250"/>
    <lineage>
        <taxon>Bacteria</taxon>
        <taxon>Bacillati</taxon>
        <taxon>Bacillota</taxon>
        <taxon>Bacilli</taxon>
        <taxon>Bacillales</taxon>
        <taxon>Paenibacillaceae</taxon>
        <taxon>Paenibacillus</taxon>
    </lineage>
</organism>
<dbReference type="EMBL" id="LS992241">
    <property type="protein sequence ID" value="SYX83153.1"/>
    <property type="molecule type" value="Genomic_DNA"/>
</dbReference>
<evidence type="ECO:0000313" key="2">
    <source>
        <dbReference type="Proteomes" id="UP000304148"/>
    </source>
</evidence>